<dbReference type="InterPro" id="IPR029071">
    <property type="entry name" value="Ubiquitin-like_domsf"/>
</dbReference>
<dbReference type="PROSITE" id="PS50951">
    <property type="entry name" value="SARAH"/>
    <property type="match status" value="1"/>
</dbReference>
<reference evidence="4 5" key="1">
    <citation type="submission" date="2019-01" db="EMBL/GenBank/DDBJ databases">
        <title>Genome Assembly of Collichthys lucidus.</title>
        <authorList>
            <person name="Cai M."/>
            <person name="Xiao S."/>
        </authorList>
    </citation>
    <scope>NUCLEOTIDE SEQUENCE [LARGE SCALE GENOMIC DNA]</scope>
    <source>
        <strain evidence="4">JT15FE1705JMU</strain>
        <tissue evidence="4">Muscle</tissue>
    </source>
</reference>
<dbReference type="InterPro" id="IPR033614">
    <property type="entry name" value="RASSF1-6"/>
</dbReference>
<evidence type="ECO:0000313" key="5">
    <source>
        <dbReference type="Proteomes" id="UP000298787"/>
    </source>
</evidence>
<name>A0A4U5V8J3_COLLU</name>
<dbReference type="InterPro" id="IPR049787">
    <property type="entry name" value="SARAH_RASSF6"/>
</dbReference>
<dbReference type="InterPro" id="IPR000159">
    <property type="entry name" value="RA_dom"/>
</dbReference>
<dbReference type="PANTHER" id="PTHR22738:SF3">
    <property type="entry name" value="RAS ASSOCIATION DOMAIN-CONTAINING PROTEIN 6"/>
    <property type="match status" value="1"/>
</dbReference>
<dbReference type="Pfam" id="PF00788">
    <property type="entry name" value="RA"/>
    <property type="match status" value="1"/>
</dbReference>
<dbReference type="Gene3D" id="3.10.20.90">
    <property type="entry name" value="Phosphatidylinositol 3-kinase Catalytic Subunit, Chain A, domain 1"/>
    <property type="match status" value="1"/>
</dbReference>
<dbReference type="PROSITE" id="PS50200">
    <property type="entry name" value="RA"/>
    <property type="match status" value="1"/>
</dbReference>
<dbReference type="EMBL" id="CM014093">
    <property type="protein sequence ID" value="TKS84257.1"/>
    <property type="molecule type" value="Genomic_DNA"/>
</dbReference>
<proteinExistence type="predicted"/>
<gene>
    <name evidence="4" type="ORF">D9C73_018975</name>
</gene>
<dbReference type="AlphaFoldDB" id="A0A4U5V8J3"/>
<dbReference type="PANTHER" id="PTHR22738">
    <property type="entry name" value="RASSF"/>
    <property type="match status" value="1"/>
</dbReference>
<organism evidence="4 5">
    <name type="scientific">Collichthys lucidus</name>
    <name type="common">Big head croaker</name>
    <name type="synonym">Sciaena lucida</name>
    <dbReference type="NCBI Taxonomy" id="240159"/>
    <lineage>
        <taxon>Eukaryota</taxon>
        <taxon>Metazoa</taxon>
        <taxon>Chordata</taxon>
        <taxon>Craniata</taxon>
        <taxon>Vertebrata</taxon>
        <taxon>Euteleostomi</taxon>
        <taxon>Actinopterygii</taxon>
        <taxon>Neopterygii</taxon>
        <taxon>Teleostei</taxon>
        <taxon>Neoteleostei</taxon>
        <taxon>Acanthomorphata</taxon>
        <taxon>Eupercaria</taxon>
        <taxon>Sciaenidae</taxon>
        <taxon>Collichthys</taxon>
    </lineage>
</organism>
<dbReference type="GO" id="GO:0007165">
    <property type="term" value="P:signal transduction"/>
    <property type="evidence" value="ECO:0007669"/>
    <property type="project" value="InterPro"/>
</dbReference>
<dbReference type="Proteomes" id="UP000298787">
    <property type="component" value="Chromosome 16"/>
</dbReference>
<feature type="region of interest" description="Disordered" evidence="1">
    <location>
        <begin position="87"/>
        <end position="106"/>
    </location>
</feature>
<dbReference type="STRING" id="240159.A0A4U5V8J3"/>
<dbReference type="SMART" id="SM00314">
    <property type="entry name" value="RA"/>
    <property type="match status" value="1"/>
</dbReference>
<sequence>MKPEMNKAAHVQVVQAGDRRTLSRAGFLSLLKNYNCFLKDQTQLHLSYSQGDDGEVVVEGFLNISWGVRRPIRLKIQDDKQMLPFVPVVSPDPTSPVSPNGNKRGMTRWGEYVDLHQIDEMAETPQDTVVTSPLPGPVVYETTTLRPVRQKNSELEAESNLFRCMSDASLVKRRKKGKSAAQREKERQHRFSINGHFYNYKTSIFTPSFGTPTKVRISSTWTTNQVIEQLLNKFKIENDPQEFALYCVHQSGEKRKLSNRDQPLWERILQGPSEDIMRIFLMDMDEEEVSNDVAQYLNLELPILEQVLLKLGEEEHREIQRVIGKYHHQHKLISHMLNCKTPHIETSV</sequence>
<feature type="compositionally biased region" description="Low complexity" evidence="1">
    <location>
        <begin position="87"/>
        <end position="99"/>
    </location>
</feature>
<protein>
    <submittedName>
        <fullName evidence="4">Ras association domain-containing protein 6</fullName>
    </submittedName>
</protein>
<evidence type="ECO:0000256" key="1">
    <source>
        <dbReference type="SAM" id="MobiDB-lite"/>
    </source>
</evidence>
<dbReference type="InterPro" id="IPR011524">
    <property type="entry name" value="SARAH_dom"/>
</dbReference>
<accession>A0A4U5V8J3</accession>
<feature type="domain" description="SARAH" evidence="3">
    <location>
        <begin position="293"/>
        <end position="340"/>
    </location>
</feature>
<dbReference type="Pfam" id="PF16517">
    <property type="entry name" value="Nore1-SARAH"/>
    <property type="match status" value="1"/>
</dbReference>
<dbReference type="CDD" id="cd21895">
    <property type="entry name" value="SARAH_RASSF6"/>
    <property type="match status" value="1"/>
</dbReference>
<evidence type="ECO:0000259" key="2">
    <source>
        <dbReference type="PROSITE" id="PS50200"/>
    </source>
</evidence>
<keyword evidence="5" id="KW-1185">Reference proteome</keyword>
<feature type="domain" description="Ras-associating" evidence="2">
    <location>
        <begin position="198"/>
        <end position="286"/>
    </location>
</feature>
<evidence type="ECO:0000313" key="4">
    <source>
        <dbReference type="EMBL" id="TKS84257.1"/>
    </source>
</evidence>
<evidence type="ECO:0000259" key="3">
    <source>
        <dbReference type="PROSITE" id="PS50951"/>
    </source>
</evidence>
<dbReference type="SUPFAM" id="SSF54236">
    <property type="entry name" value="Ubiquitin-like"/>
    <property type="match status" value="1"/>
</dbReference>